<dbReference type="EMBL" id="CM009753">
    <property type="protein sequence ID" value="PUZ57896.1"/>
    <property type="molecule type" value="Genomic_DNA"/>
</dbReference>
<dbReference type="Proteomes" id="UP000244336">
    <property type="component" value="Chromosome 5"/>
</dbReference>
<reference evidence="2 3" key="1">
    <citation type="submission" date="2018-04" db="EMBL/GenBank/DDBJ databases">
        <title>WGS assembly of Panicum hallii var. hallii HAL2.</title>
        <authorList>
            <person name="Lovell J."/>
            <person name="Jenkins J."/>
            <person name="Lowry D."/>
            <person name="Mamidi S."/>
            <person name="Sreedasyam A."/>
            <person name="Weng X."/>
            <person name="Barry K."/>
            <person name="Bonette J."/>
            <person name="Campitelli B."/>
            <person name="Daum C."/>
            <person name="Gordon S."/>
            <person name="Gould B."/>
            <person name="Lipzen A."/>
            <person name="MacQueen A."/>
            <person name="Palacio-Mejia J."/>
            <person name="Plott C."/>
            <person name="Shakirov E."/>
            <person name="Shu S."/>
            <person name="Yoshinaga Y."/>
            <person name="Zane M."/>
            <person name="Rokhsar D."/>
            <person name="Grimwood J."/>
            <person name="Schmutz J."/>
            <person name="Juenger T."/>
        </authorList>
    </citation>
    <scope>NUCLEOTIDE SEQUENCE [LARGE SCALE GENOMIC DNA]</scope>
    <source>
        <strain evidence="3">cv. HAL2</strain>
    </source>
</reference>
<dbReference type="AlphaFoldDB" id="A0A2T7DQQ4"/>
<feature type="region of interest" description="Disordered" evidence="1">
    <location>
        <begin position="1"/>
        <end position="27"/>
    </location>
</feature>
<feature type="region of interest" description="Disordered" evidence="1">
    <location>
        <begin position="86"/>
        <end position="108"/>
    </location>
</feature>
<organism evidence="2 3">
    <name type="scientific">Panicum hallii var. hallii</name>
    <dbReference type="NCBI Taxonomy" id="1504633"/>
    <lineage>
        <taxon>Eukaryota</taxon>
        <taxon>Viridiplantae</taxon>
        <taxon>Streptophyta</taxon>
        <taxon>Embryophyta</taxon>
        <taxon>Tracheophyta</taxon>
        <taxon>Spermatophyta</taxon>
        <taxon>Magnoliopsida</taxon>
        <taxon>Liliopsida</taxon>
        <taxon>Poales</taxon>
        <taxon>Poaceae</taxon>
        <taxon>PACMAD clade</taxon>
        <taxon>Panicoideae</taxon>
        <taxon>Panicodae</taxon>
        <taxon>Paniceae</taxon>
        <taxon>Panicinae</taxon>
        <taxon>Panicum</taxon>
        <taxon>Panicum sect. Panicum</taxon>
    </lineage>
</organism>
<evidence type="ECO:0000313" key="3">
    <source>
        <dbReference type="Proteomes" id="UP000244336"/>
    </source>
</evidence>
<evidence type="ECO:0000256" key="1">
    <source>
        <dbReference type="SAM" id="MobiDB-lite"/>
    </source>
</evidence>
<proteinExistence type="predicted"/>
<keyword evidence="3" id="KW-1185">Reference proteome</keyword>
<feature type="compositionally biased region" description="Low complexity" evidence="1">
    <location>
        <begin position="87"/>
        <end position="108"/>
    </location>
</feature>
<protein>
    <submittedName>
        <fullName evidence="2">Uncharacterized protein</fullName>
    </submittedName>
</protein>
<dbReference type="Gramene" id="PUZ57896">
    <property type="protein sequence ID" value="PUZ57896"/>
    <property type="gene ID" value="GQ55_5G466100"/>
</dbReference>
<feature type="compositionally biased region" description="Polar residues" evidence="1">
    <location>
        <begin position="11"/>
        <end position="27"/>
    </location>
</feature>
<gene>
    <name evidence="2" type="ORF">GQ55_5G466100</name>
</gene>
<name>A0A2T7DQQ4_9POAL</name>
<evidence type="ECO:0000313" key="2">
    <source>
        <dbReference type="EMBL" id="PUZ57896.1"/>
    </source>
</evidence>
<sequence length="108" mass="10705">MLATAAIDAPTPTSTIRASPSLEDPSNQVRERLLGPQRSAPLPPRRAACDAPAGAALAARLVADNGTAATDSIEAILSSHLSHPRETAAWATTAGHSSAAASAGAATG</sequence>
<accession>A0A2T7DQQ4</accession>